<dbReference type="GO" id="GO:0030864">
    <property type="term" value="C:cortical actin cytoskeleton"/>
    <property type="evidence" value="ECO:0007669"/>
    <property type="project" value="TreeGrafter"/>
</dbReference>
<dbReference type="InterPro" id="IPR036322">
    <property type="entry name" value="WD40_repeat_dom_sf"/>
</dbReference>
<feature type="repeat" description="WD" evidence="3">
    <location>
        <begin position="55"/>
        <end position="87"/>
    </location>
</feature>
<dbReference type="PROSITE" id="PS50294">
    <property type="entry name" value="WD_REPEATS_REGION"/>
    <property type="match status" value="3"/>
</dbReference>
<feature type="repeat" description="WD" evidence="3">
    <location>
        <begin position="194"/>
        <end position="235"/>
    </location>
</feature>
<dbReference type="SUPFAM" id="SSF50978">
    <property type="entry name" value="WD40 repeat-like"/>
    <property type="match status" value="2"/>
</dbReference>
<feature type="repeat" description="WD" evidence="3">
    <location>
        <begin position="237"/>
        <end position="278"/>
    </location>
</feature>
<dbReference type="Proteomes" id="UP000195602">
    <property type="component" value="Unassembled WGS sequence"/>
</dbReference>
<dbReference type="FunFam" id="2.130.10.10:FF:000102">
    <property type="entry name" value="Actin-interacting protein 1"/>
    <property type="match status" value="1"/>
</dbReference>
<feature type="repeat" description="WD" evidence="3">
    <location>
        <begin position="528"/>
        <end position="569"/>
    </location>
</feature>
<reference evidence="4 5" key="1">
    <citation type="submission" date="2017-04" db="EMBL/GenBank/DDBJ databases">
        <title>Draft genome of the yeast Clavispora lusitaniae type strain CBS 6936.</title>
        <authorList>
            <person name="Durrens P."/>
            <person name="Klopp C."/>
            <person name="Biteau N."/>
            <person name="Fitton-Ouhabi V."/>
            <person name="Dementhon K."/>
            <person name="Accoceberry I."/>
            <person name="Sherman D.J."/>
            <person name="Noel T."/>
        </authorList>
    </citation>
    <scope>NUCLEOTIDE SEQUENCE [LARGE SCALE GENOMIC DNA]</scope>
    <source>
        <strain evidence="4 5">CBS 6936</strain>
    </source>
</reference>
<dbReference type="CDD" id="cd00200">
    <property type="entry name" value="WD40"/>
    <property type="match status" value="1"/>
</dbReference>
<keyword evidence="2" id="KW-0677">Repeat</keyword>
<dbReference type="PANTHER" id="PTHR19856">
    <property type="entry name" value="WD-REPEATCONTAINING PROTEIN WDR1"/>
    <property type="match status" value="1"/>
</dbReference>
<organism evidence="4 5">
    <name type="scientific">Clavispora lusitaniae</name>
    <name type="common">Candida lusitaniae</name>
    <dbReference type="NCBI Taxonomy" id="36911"/>
    <lineage>
        <taxon>Eukaryota</taxon>
        <taxon>Fungi</taxon>
        <taxon>Dikarya</taxon>
        <taxon>Ascomycota</taxon>
        <taxon>Saccharomycotina</taxon>
        <taxon>Pichiomycetes</taxon>
        <taxon>Metschnikowiaceae</taxon>
        <taxon>Clavispora</taxon>
    </lineage>
</organism>
<name>A0AA91PW13_CLALS</name>
<comment type="caution">
    <text evidence="4">The sequence shown here is derived from an EMBL/GenBank/DDBJ whole genome shotgun (WGS) entry which is preliminary data.</text>
</comment>
<dbReference type="SMART" id="SM00320">
    <property type="entry name" value="WD40"/>
    <property type="match status" value="9"/>
</dbReference>
<dbReference type="Gene3D" id="2.130.10.10">
    <property type="entry name" value="YVTN repeat-like/Quinoprotein amine dehydrogenase"/>
    <property type="match status" value="2"/>
</dbReference>
<dbReference type="PRINTS" id="PR00320">
    <property type="entry name" value="GPROTEINBRPT"/>
</dbReference>
<evidence type="ECO:0000256" key="1">
    <source>
        <dbReference type="ARBA" id="ARBA00022574"/>
    </source>
</evidence>
<evidence type="ECO:0000313" key="4">
    <source>
        <dbReference type="EMBL" id="OVF06696.1"/>
    </source>
</evidence>
<dbReference type="PANTHER" id="PTHR19856:SF0">
    <property type="entry name" value="WD REPEAT-CONTAINING PROTEIN 1"/>
    <property type="match status" value="1"/>
</dbReference>
<dbReference type="InterPro" id="IPR020472">
    <property type="entry name" value="WD40_PAC1"/>
</dbReference>
<evidence type="ECO:0000313" key="5">
    <source>
        <dbReference type="Proteomes" id="UP000195602"/>
    </source>
</evidence>
<keyword evidence="1 3" id="KW-0853">WD repeat</keyword>
<protein>
    <submittedName>
        <fullName evidence="4">Actin-interacting protein</fullName>
    </submittedName>
</protein>
<accession>A0AA91PW13</accession>
<dbReference type="EMBL" id="LYUB02000019">
    <property type="protein sequence ID" value="OVF06696.1"/>
    <property type="molecule type" value="Genomic_DNA"/>
</dbReference>
<dbReference type="AlphaFoldDB" id="A0AA91PW13"/>
<dbReference type="PROSITE" id="PS50082">
    <property type="entry name" value="WD_REPEATS_2"/>
    <property type="match status" value="5"/>
</dbReference>
<dbReference type="GO" id="GO:0051015">
    <property type="term" value="F:actin filament binding"/>
    <property type="evidence" value="ECO:0007669"/>
    <property type="project" value="TreeGrafter"/>
</dbReference>
<dbReference type="GO" id="GO:0030042">
    <property type="term" value="P:actin filament depolymerization"/>
    <property type="evidence" value="ECO:0007669"/>
    <property type="project" value="TreeGrafter"/>
</dbReference>
<dbReference type="InterPro" id="IPR001680">
    <property type="entry name" value="WD40_rpt"/>
</dbReference>
<dbReference type="Pfam" id="PF00400">
    <property type="entry name" value="WD40"/>
    <property type="match status" value="6"/>
</dbReference>
<evidence type="ECO:0000256" key="3">
    <source>
        <dbReference type="PROSITE-ProRule" id="PRU00221"/>
    </source>
</evidence>
<evidence type="ECO:0000256" key="2">
    <source>
        <dbReference type="ARBA" id="ARBA00022737"/>
    </source>
</evidence>
<dbReference type="InterPro" id="IPR015943">
    <property type="entry name" value="WD40/YVTN_repeat-like_dom_sf"/>
</dbReference>
<proteinExistence type="predicted"/>
<dbReference type="KEGG" id="clus:A9F13_19g01045"/>
<feature type="repeat" description="WD" evidence="3">
    <location>
        <begin position="324"/>
        <end position="363"/>
    </location>
</feature>
<sequence>MIAQTGLYPPHPATTRANSTFISYDAVNDRIAYASGKSIIILPLDRDSELKPVQFTKHTFPTTVATFSPSGNYVASGDESGQVKIWDSSVFGKDGNFEQPAVKSEFQILSGPIKSIAWDADNSRVIAVGQGKDKFGHCFTFDSGNSIGEIQGHSETINCVDIKPQRPYRAATVGDDKALVFFTGPPFKFDKSVRGNHTNTIRAVKFSPDGKWLVSVGSDRAIIVYDGKTGDFIKKIENGHEGGIFGVSWLPDSSGFVTCSADNTCKLWDAETQKEKHTYVVVSPASVENQQVGVTVTKNHILTLSLNGNLNFFANDGKSPEKIVYGHQRALTAAALTGESLVTGGSDGSLQQWKVAESKLDPTSKPFDEGHSNYISSISVGDKIYSAGWDDKLKSWKDGHVENSTELHGQPKQVVTVPDGVVVLFENQIAAYDSSLKFLTSFDLSFPSSCISAIPGTSKILVNNETTKTVEEFDTKPTIQHTGSYPALRATPTLIKVSPDGQYAAVAENTGKYTLYKTSDKSTVTTRWAFHNSKVNDASWTPDSKFIVSGGLDCGLFVYSVERPSKVLKFPLAHQTGVSSLVWLSYGDKSGAFVSTGLDGCVKTWSTDFSAY</sequence>
<gene>
    <name evidence="4" type="ORF">A9F13_19g01045</name>
</gene>